<feature type="domain" description="Peptidase S1" evidence="4">
    <location>
        <begin position="142"/>
        <end position="363"/>
    </location>
</feature>
<dbReference type="OrthoDB" id="10037376at2759"/>
<dbReference type="Pfam" id="PF00089">
    <property type="entry name" value="Trypsin"/>
    <property type="match status" value="1"/>
</dbReference>
<dbReference type="RefSeq" id="XP_031561200.1">
    <property type="nucleotide sequence ID" value="XM_031705340.1"/>
</dbReference>
<accession>A0A6P8I974</accession>
<dbReference type="InterPro" id="IPR001254">
    <property type="entry name" value="Trypsin_dom"/>
</dbReference>
<comment type="similarity">
    <text evidence="1">Belongs to the peptidase S1 family.</text>
</comment>
<dbReference type="PROSITE" id="PS00134">
    <property type="entry name" value="TRYPSIN_HIS"/>
    <property type="match status" value="1"/>
</dbReference>
<evidence type="ECO:0000256" key="3">
    <source>
        <dbReference type="SAM" id="SignalP"/>
    </source>
</evidence>
<name>A0A6P8I974_ACTTE</name>
<dbReference type="GO" id="GO:0004252">
    <property type="term" value="F:serine-type endopeptidase activity"/>
    <property type="evidence" value="ECO:0007669"/>
    <property type="project" value="InterPro"/>
</dbReference>
<gene>
    <name evidence="6" type="primary">LOC116297171</name>
</gene>
<evidence type="ECO:0000256" key="2">
    <source>
        <dbReference type="ARBA" id="ARBA00022729"/>
    </source>
</evidence>
<evidence type="ECO:0000259" key="4">
    <source>
        <dbReference type="PROSITE" id="PS50240"/>
    </source>
</evidence>
<dbReference type="PANTHER" id="PTHR15462:SF8">
    <property type="entry name" value="SERINE PROTEASE"/>
    <property type="match status" value="1"/>
</dbReference>
<keyword evidence="2 3" id="KW-0732">Signal</keyword>
<evidence type="ECO:0000313" key="6">
    <source>
        <dbReference type="RefSeq" id="XP_031561200.1"/>
    </source>
</evidence>
<evidence type="ECO:0000256" key="1">
    <source>
        <dbReference type="ARBA" id="ARBA00007664"/>
    </source>
</evidence>
<organism evidence="5 6">
    <name type="scientific">Actinia tenebrosa</name>
    <name type="common">Australian red waratah sea anemone</name>
    <dbReference type="NCBI Taxonomy" id="6105"/>
    <lineage>
        <taxon>Eukaryota</taxon>
        <taxon>Metazoa</taxon>
        <taxon>Cnidaria</taxon>
        <taxon>Anthozoa</taxon>
        <taxon>Hexacorallia</taxon>
        <taxon>Actiniaria</taxon>
        <taxon>Actiniidae</taxon>
        <taxon>Actinia</taxon>
    </lineage>
</organism>
<keyword evidence="5" id="KW-1185">Reference proteome</keyword>
<dbReference type="InterPro" id="IPR018114">
    <property type="entry name" value="TRYPSIN_HIS"/>
</dbReference>
<evidence type="ECO:0000313" key="5">
    <source>
        <dbReference type="Proteomes" id="UP000515163"/>
    </source>
</evidence>
<dbReference type="SUPFAM" id="SSF50494">
    <property type="entry name" value="Trypsin-like serine proteases"/>
    <property type="match status" value="1"/>
</dbReference>
<dbReference type="KEGG" id="aten:116297171"/>
<dbReference type="InterPro" id="IPR050966">
    <property type="entry name" value="Glutamyl_endopeptidase"/>
</dbReference>
<dbReference type="Gene3D" id="2.40.10.10">
    <property type="entry name" value="Trypsin-like serine proteases"/>
    <property type="match status" value="2"/>
</dbReference>
<dbReference type="InterPro" id="IPR043504">
    <property type="entry name" value="Peptidase_S1_PA_chymotrypsin"/>
</dbReference>
<protein>
    <submittedName>
        <fullName evidence="6">Inactive serine protease 35-like</fullName>
    </submittedName>
</protein>
<dbReference type="SMART" id="SM00020">
    <property type="entry name" value="Tryp_SPc"/>
    <property type="match status" value="1"/>
</dbReference>
<dbReference type="Proteomes" id="UP000515163">
    <property type="component" value="Unplaced"/>
</dbReference>
<dbReference type="AlphaFoldDB" id="A0A6P8I974"/>
<reference evidence="6" key="1">
    <citation type="submission" date="2025-08" db="UniProtKB">
        <authorList>
            <consortium name="RefSeq"/>
        </authorList>
    </citation>
    <scope>IDENTIFICATION</scope>
    <source>
        <tissue evidence="6">Tentacle</tissue>
    </source>
</reference>
<feature type="chain" id="PRO_5027842951" evidence="3">
    <location>
        <begin position="22"/>
        <end position="363"/>
    </location>
</feature>
<sequence length="363" mass="40996">MALGIRLFLCCLVGFFVKSSSFSTGNSNFTKIEWSWAPEKESANVNQDPEPGDVIYEELTTIDTNMNCSEQIDQILQSIPSIDLKESYDTVYSNGKIFLTVVKVTKIPDEYKSSGDDLKKRVVVDHSIEKRKKFSRVQASQIFGADNRARVSPVSAQLSPQSSTALISCGRFCSWSCTGTLVGPRHVLTAAHCINKEPVKSIRVGFLQRSNDMNWYTVDSYNIPHVWRPKRSTERKSNVDYDYALIKLSRSPGKRSIEMRSVPLNRRTSLSFSAFNARNKMYKSTCKPLFPVNSRIITQCDAVQGNSGAGILVHHARHGYQVVGVLSAAQKLSVYRGRSRYYMVASYLNRKKISQINRWMTRS</sequence>
<dbReference type="PROSITE" id="PS50240">
    <property type="entry name" value="TRYPSIN_DOM"/>
    <property type="match status" value="1"/>
</dbReference>
<dbReference type="GeneID" id="116297171"/>
<dbReference type="InterPro" id="IPR009003">
    <property type="entry name" value="Peptidase_S1_PA"/>
</dbReference>
<proteinExistence type="inferred from homology"/>
<dbReference type="GO" id="GO:0006508">
    <property type="term" value="P:proteolysis"/>
    <property type="evidence" value="ECO:0007669"/>
    <property type="project" value="InterPro"/>
</dbReference>
<feature type="signal peptide" evidence="3">
    <location>
        <begin position="1"/>
        <end position="21"/>
    </location>
</feature>
<dbReference type="InParanoid" id="A0A6P8I974"/>
<dbReference type="PANTHER" id="PTHR15462">
    <property type="entry name" value="SERINE PROTEASE"/>
    <property type="match status" value="1"/>
</dbReference>